<dbReference type="Gene3D" id="3.40.50.150">
    <property type="entry name" value="Vaccinia Virus protein VP39"/>
    <property type="match status" value="1"/>
</dbReference>
<dbReference type="STRING" id="29349.CLOTH_17090"/>
<dbReference type="PANTHER" id="PTHR47739">
    <property type="entry name" value="TRNA1(VAL) (ADENINE(37)-N6)-METHYLTRANSFERASE"/>
    <property type="match status" value="1"/>
</dbReference>
<evidence type="ECO:0000256" key="1">
    <source>
        <dbReference type="SAM" id="Coils"/>
    </source>
</evidence>
<dbReference type="GO" id="GO:0008168">
    <property type="term" value="F:methyltransferase activity"/>
    <property type="evidence" value="ECO:0007669"/>
    <property type="project" value="UniProtKB-KW"/>
</dbReference>
<dbReference type="PANTHER" id="PTHR47739:SF1">
    <property type="entry name" value="TRNA1(VAL) (ADENINE(37)-N6)-METHYLTRANSFERASE"/>
    <property type="match status" value="1"/>
</dbReference>
<keyword evidence="4" id="KW-1185">Reference proteome</keyword>
<dbReference type="InterPro" id="IPR029063">
    <property type="entry name" value="SAM-dependent_MTases_sf"/>
</dbReference>
<organism evidence="3 4">
    <name type="scientific">Alkalithermobacter paradoxus</name>
    <dbReference type="NCBI Taxonomy" id="29349"/>
    <lineage>
        <taxon>Bacteria</taxon>
        <taxon>Bacillati</taxon>
        <taxon>Bacillota</taxon>
        <taxon>Clostridia</taxon>
        <taxon>Peptostreptococcales</taxon>
        <taxon>Tepidibacteraceae</taxon>
        <taxon>Alkalithermobacter</taxon>
    </lineage>
</organism>
<evidence type="ECO:0000259" key="2">
    <source>
        <dbReference type="Pfam" id="PF05175"/>
    </source>
</evidence>
<keyword evidence="3" id="KW-0808">Transferase</keyword>
<feature type="domain" description="Methyltransferase small" evidence="2">
    <location>
        <begin position="36"/>
        <end position="171"/>
    </location>
</feature>
<dbReference type="Pfam" id="PF05175">
    <property type="entry name" value="MTS"/>
    <property type="match status" value="1"/>
</dbReference>
<feature type="coiled-coil region" evidence="1">
    <location>
        <begin position="78"/>
        <end position="112"/>
    </location>
</feature>
<proteinExistence type="predicted"/>
<gene>
    <name evidence="3" type="primary">yfiC</name>
    <name evidence="3" type="ORF">CLOTH_17090</name>
</gene>
<dbReference type="OrthoDB" id="9777257at2"/>
<name>A0A1V4I583_9FIRM</name>
<evidence type="ECO:0000313" key="3">
    <source>
        <dbReference type="EMBL" id="OPJ55044.1"/>
    </source>
</evidence>
<dbReference type="EMBL" id="MZGW01000008">
    <property type="protein sequence ID" value="OPJ55044.1"/>
    <property type="molecule type" value="Genomic_DNA"/>
</dbReference>
<dbReference type="InterPro" id="IPR050210">
    <property type="entry name" value="tRNA_Adenine-N(6)_MTase"/>
</dbReference>
<dbReference type="AlphaFoldDB" id="A0A1V4I583"/>
<dbReference type="EC" id="2.1.1.223" evidence="3"/>
<dbReference type="CDD" id="cd02440">
    <property type="entry name" value="AdoMet_MTases"/>
    <property type="match status" value="1"/>
</dbReference>
<evidence type="ECO:0000313" key="4">
    <source>
        <dbReference type="Proteomes" id="UP000190140"/>
    </source>
</evidence>
<accession>A0A1V4I583</accession>
<dbReference type="Proteomes" id="UP000190140">
    <property type="component" value="Unassembled WGS sequence"/>
</dbReference>
<keyword evidence="3" id="KW-0489">Methyltransferase</keyword>
<dbReference type="GO" id="GO:0032259">
    <property type="term" value="P:methylation"/>
    <property type="evidence" value="ECO:0007669"/>
    <property type="project" value="UniProtKB-KW"/>
</dbReference>
<dbReference type="RefSeq" id="WP_079413090.1">
    <property type="nucleotide sequence ID" value="NZ_MZGW01000008.1"/>
</dbReference>
<reference evidence="3 4" key="1">
    <citation type="submission" date="2017-03" db="EMBL/GenBank/DDBJ databases">
        <title>Genome sequence of Clostridium thermoalcaliphilum DSM 7309.</title>
        <authorList>
            <person name="Poehlein A."/>
            <person name="Daniel R."/>
        </authorList>
    </citation>
    <scope>NUCLEOTIDE SEQUENCE [LARGE SCALE GENOMIC DNA]</scope>
    <source>
        <strain evidence="3 4">DSM 7309</strain>
    </source>
</reference>
<comment type="caution">
    <text evidence="3">The sequence shown here is derived from an EMBL/GenBank/DDBJ whole genome shotgun (WGS) entry which is preliminary data.</text>
</comment>
<keyword evidence="1" id="KW-0175">Coiled coil</keyword>
<dbReference type="SUPFAM" id="SSF53335">
    <property type="entry name" value="S-adenosyl-L-methionine-dependent methyltransferases"/>
    <property type="match status" value="1"/>
</dbReference>
<protein>
    <submittedName>
        <fullName evidence="3">tRNA1(Val) (Adenine(37)-N6)-methyltransferase</fullName>
        <ecNumber evidence="3">2.1.1.223</ecNumber>
    </submittedName>
</protein>
<sequence length="251" mass="28701">MREINLRENERIDDLQMKGLKIIQNKDGFCFGVDAVLLANFAKIKKDAKVVDLGTGTGIIPILIAGKSKAKEIIGVEIQEEVAEMAERSVKLNNLENRITILNEDLKNLENKLETHGFHVVTSNPPYMHPEGLKNPNDKKAISRHEIKCNLEDVIKAASRLLMPHGKFFMIHRPTRLADIITLGRKYRLEPKEIRFIHPKINKSPNIMLIHFAKDGKPELKVLNPLYVYNENGEYTDEIKEIYSKEEIGEN</sequence>
<dbReference type="InterPro" id="IPR007848">
    <property type="entry name" value="Small_mtfrase_dom"/>
</dbReference>